<evidence type="ECO:0000256" key="13">
    <source>
        <dbReference type="ARBA" id="ARBA00023136"/>
    </source>
</evidence>
<feature type="compositionally biased region" description="Polar residues" evidence="19">
    <location>
        <begin position="835"/>
        <end position="844"/>
    </location>
</feature>
<keyword evidence="10" id="KW-0653">Protein transport</keyword>
<feature type="compositionally biased region" description="Acidic residues" evidence="19">
    <location>
        <begin position="892"/>
        <end position="902"/>
    </location>
</feature>
<dbReference type="SMART" id="SM00239">
    <property type="entry name" value="C2"/>
    <property type="match status" value="1"/>
</dbReference>
<dbReference type="GO" id="GO:0015031">
    <property type="term" value="P:protein transport"/>
    <property type="evidence" value="ECO:0007669"/>
    <property type="project" value="UniProtKB-KW"/>
</dbReference>
<feature type="region of interest" description="Disordered" evidence="19">
    <location>
        <begin position="341"/>
        <end position="544"/>
    </location>
</feature>
<feature type="compositionally biased region" description="Basic and acidic residues" evidence="19">
    <location>
        <begin position="1009"/>
        <end position="1018"/>
    </location>
</feature>
<evidence type="ECO:0000256" key="11">
    <source>
        <dbReference type="ARBA" id="ARBA00023034"/>
    </source>
</evidence>
<evidence type="ECO:0000256" key="8">
    <source>
        <dbReference type="ARBA" id="ARBA00022553"/>
    </source>
</evidence>
<dbReference type="Proteomes" id="UP000000589">
    <property type="component" value="Chromosome 6"/>
</dbReference>
<keyword evidence="24" id="KW-1185">Reference proteome</keyword>
<dbReference type="InterPro" id="IPR000008">
    <property type="entry name" value="C2_dom"/>
</dbReference>
<evidence type="ECO:0000259" key="20">
    <source>
        <dbReference type="PROSITE" id="PS50004"/>
    </source>
</evidence>
<evidence type="ECO:0007829" key="27">
    <source>
        <dbReference type="PubMed" id="19144319"/>
    </source>
</evidence>
<dbReference type="GO" id="GO:0005886">
    <property type="term" value="C:plasma membrane"/>
    <property type="evidence" value="ECO:0007669"/>
    <property type="project" value="Ensembl"/>
</dbReference>
<dbReference type="GO" id="GO:0010817">
    <property type="term" value="P:regulation of hormone levels"/>
    <property type="evidence" value="ECO:0007669"/>
    <property type="project" value="UniProtKB-ARBA"/>
</dbReference>
<feature type="compositionally biased region" description="Pro residues" evidence="19">
    <location>
        <begin position="528"/>
        <end position="544"/>
    </location>
</feature>
<feature type="compositionally biased region" description="Low complexity" evidence="19">
    <location>
        <begin position="713"/>
        <end position="732"/>
    </location>
</feature>
<dbReference type="GO" id="GO:0030658">
    <property type="term" value="C:transport vesicle membrane"/>
    <property type="evidence" value="ECO:0007669"/>
    <property type="project" value="UniProtKB-SubCell"/>
</dbReference>
<keyword evidence="11" id="KW-0333">Golgi apparatus</keyword>
<dbReference type="Ensembl" id="ENSMUST00000204087.2">
    <property type="protein sequence ID" value="ENSMUSP00000145402.2"/>
    <property type="gene ID" value="ENSMUSG00000051343.12"/>
</dbReference>
<reference evidence="22" key="5">
    <citation type="submission" date="2025-08" db="UniProtKB">
        <authorList>
            <consortium name="Ensembl"/>
        </authorList>
    </citation>
    <scope>IDENTIFICATION</scope>
    <source>
        <strain evidence="22">C57BL/6J</strain>
    </source>
</reference>
<dbReference type="PROSITE" id="PS51511">
    <property type="entry name" value="FIP_RBD"/>
    <property type="match status" value="1"/>
</dbReference>
<evidence type="ECO:0000256" key="16">
    <source>
        <dbReference type="ARBA" id="ARBA00063191"/>
    </source>
</evidence>
<evidence type="ECO:0000256" key="18">
    <source>
        <dbReference type="ARBA" id="ARBA00076161"/>
    </source>
</evidence>
<feature type="compositionally biased region" description="Pro residues" evidence="19">
    <location>
        <begin position="972"/>
        <end position="985"/>
    </location>
</feature>
<dbReference type="Gene3D" id="2.60.40.150">
    <property type="entry name" value="C2 domain"/>
    <property type="match status" value="1"/>
</dbReference>
<dbReference type="SUPFAM" id="SSF144270">
    <property type="entry name" value="Eferin C-derminal domain-like"/>
    <property type="match status" value="1"/>
</dbReference>
<dbReference type="PANTHER" id="PTHR15746">
    <property type="entry name" value="RAB11-RELATED"/>
    <property type="match status" value="1"/>
</dbReference>
<dbReference type="SMR" id="A0A0N4SW73"/>
<dbReference type="InterPro" id="IPR019018">
    <property type="entry name" value="Rab-bd_FIP-RBD"/>
</dbReference>
<reference evidence="28" key="3">
    <citation type="journal article" date="2010" name="Cell">
        <title>A tissue-specific atlas of mouse protein phosphorylation and expression.</title>
        <authorList>
            <person name="Huttlin E.L."/>
            <person name="Jedrychowski M.P."/>
            <person name="Elias J.E."/>
            <person name="Goswami T."/>
            <person name="Rad R."/>
            <person name="Beausoleil S.A."/>
            <person name="Villen J."/>
            <person name="Haas W."/>
            <person name="Sowa M.E."/>
            <person name="Gygi S.P."/>
        </authorList>
    </citation>
    <scope>IDENTIFICATION BY MASS SPECTROMETRY [LARGE SCALE ANALYSIS]</scope>
</reference>
<reference evidence="22" key="6">
    <citation type="submission" date="2025-09" db="UniProtKB">
        <authorList>
            <consortium name="Ensembl"/>
        </authorList>
    </citation>
    <scope>IDENTIFICATION</scope>
    <source>
        <strain evidence="22">C57BL/6J</strain>
    </source>
</reference>
<feature type="compositionally biased region" description="Acidic residues" evidence="19">
    <location>
        <begin position="1038"/>
        <end position="1054"/>
    </location>
</feature>
<feature type="compositionally biased region" description="Polar residues" evidence="19">
    <location>
        <begin position="988"/>
        <end position="1003"/>
    </location>
</feature>
<dbReference type="BioGRID-ORCS" id="52055">
    <property type="hits" value="2 hits in 77 CRISPR screens"/>
</dbReference>
<evidence type="ECO:0000256" key="19">
    <source>
        <dbReference type="SAM" id="MobiDB-lite"/>
    </source>
</evidence>
<dbReference type="jPOST" id="A0A0N4SW73"/>
<reference evidence="27" key="1">
    <citation type="journal article" date="2009" name="Immunity">
        <title>The phagosomal proteome in interferon-gamma-activated macrophages.</title>
        <authorList>
            <person name="Trost M."/>
            <person name="English L."/>
            <person name="Lemieux S."/>
            <person name="Courcelles M."/>
            <person name="Desjardins M."/>
            <person name="Thibault P."/>
        </authorList>
    </citation>
    <scope>IDENTIFICATION BY MASS SPECTROMETRY [LARGE SCALE ANALYSIS]</scope>
</reference>
<keyword evidence="25 26" id="KW-1267">Proteomics identification</keyword>
<comment type="function">
    <text evidence="15">Rab effector involved in protein trafficking from apical recycling endosomes to the apical plasma membrane. Involved in insulin granule exocytosis. May regulate V-ATPase intracellular transport in response to extracellular acidosis.</text>
</comment>
<feature type="compositionally biased region" description="Basic residues" evidence="19">
    <location>
        <begin position="452"/>
        <end position="463"/>
    </location>
</feature>
<evidence type="ECO:0000313" key="22">
    <source>
        <dbReference type="Ensembl" id="ENSMUSP00000145402.2"/>
    </source>
</evidence>
<evidence type="ECO:0000256" key="2">
    <source>
        <dbReference type="ARBA" id="ARBA00004268"/>
    </source>
</evidence>
<reference evidence="22 24" key="2">
    <citation type="journal article" date="2009" name="PLoS Biol.">
        <title>Lineage-specific biology revealed by a finished genome assembly of the mouse.</title>
        <authorList>
            <consortium name="Mouse Genome Sequencing Consortium"/>
            <person name="Church D.M."/>
            <person name="Goodstadt L."/>
            <person name="Hillier L.W."/>
            <person name="Zody M.C."/>
            <person name="Goldstein S."/>
            <person name="She X."/>
            <person name="Bult C.J."/>
            <person name="Agarwala R."/>
            <person name="Cherry J.L."/>
            <person name="DiCuccio M."/>
            <person name="Hlavina W."/>
            <person name="Kapustin Y."/>
            <person name="Meric P."/>
            <person name="Maglott D."/>
            <person name="Birtle Z."/>
            <person name="Marques A.C."/>
            <person name="Graves T."/>
            <person name="Zhou S."/>
            <person name="Teague B."/>
            <person name="Potamousis K."/>
            <person name="Churas C."/>
            <person name="Place M."/>
            <person name="Herschleb J."/>
            <person name="Runnheim R."/>
            <person name="Forrest D."/>
            <person name="Amos-Landgraf J."/>
            <person name="Schwartz D.C."/>
            <person name="Cheng Z."/>
            <person name="Lindblad-Toh K."/>
            <person name="Eichler E.E."/>
            <person name="Ponting C.P."/>
        </authorList>
    </citation>
    <scope>NUCLEOTIDE SEQUENCE [LARGE SCALE GENOMIC DNA]</scope>
    <source>
        <strain evidence="22 24">C57BL/6J</strain>
    </source>
</reference>
<feature type="compositionally biased region" description="Basic and acidic residues" evidence="19">
    <location>
        <begin position="929"/>
        <end position="943"/>
    </location>
</feature>
<comment type="subcellular location">
    <subcellularLocation>
        <location evidence="2">Cytoplasmic vesicle</location>
        <location evidence="2">Secretory vesicle membrane</location>
        <topology evidence="2">Peripheral membrane protein</topology>
    </subcellularLocation>
    <subcellularLocation>
        <location evidence="1">Early endosome membrane</location>
        <topology evidence="1">Peripheral membrane protein</topology>
    </subcellularLocation>
    <subcellularLocation>
        <location evidence="4">Golgi apparatus membrane</location>
        <topology evidence="4">Peripheral membrane protein</topology>
    </subcellularLocation>
    <subcellularLocation>
        <location evidence="3">Mitochondrion membrane</location>
        <topology evidence="3">Peripheral membrane protein</topology>
    </subcellularLocation>
    <subcellularLocation>
        <location evidence="5">Recycling endosome membrane</location>
        <topology evidence="5">Peripheral membrane protein</topology>
    </subcellularLocation>
</comment>
<evidence type="ECO:0000256" key="3">
    <source>
        <dbReference type="ARBA" id="ARBA00004318"/>
    </source>
</evidence>
<dbReference type="Bgee" id="ENSMUSG00000051343">
    <property type="expression patterns" value="Expressed in spermatid and 64 other cell types or tissues"/>
</dbReference>
<keyword evidence="14" id="KW-0968">Cytoplasmic vesicle</keyword>
<feature type="compositionally biased region" description="Low complexity" evidence="19">
    <location>
        <begin position="1125"/>
        <end position="1141"/>
    </location>
</feature>
<feature type="compositionally biased region" description="Pro residues" evidence="19">
    <location>
        <begin position="1091"/>
        <end position="1106"/>
    </location>
</feature>
<feature type="domain" description="C2" evidence="20">
    <location>
        <begin position="1"/>
        <end position="146"/>
    </location>
</feature>
<keyword evidence="7" id="KW-0963">Cytoplasm</keyword>
<dbReference type="ExpressionAtlas" id="A0A0N4SW73">
    <property type="expression patterns" value="baseline and differential"/>
</dbReference>
<feature type="region of interest" description="Disordered" evidence="19">
    <location>
        <begin position="821"/>
        <end position="1217"/>
    </location>
</feature>
<dbReference type="VEuPathDB" id="HostDB:ENSMUSG00000051343"/>
<keyword evidence="6" id="KW-0813">Transport</keyword>
<evidence type="ECO:0000256" key="1">
    <source>
        <dbReference type="ARBA" id="ARBA00004220"/>
    </source>
</evidence>
<dbReference type="DNASU" id="52055"/>
<evidence type="ECO:0007829" key="26">
    <source>
        <dbReference type="ProteomicsDB" id="A0A0N4SW73"/>
    </source>
</evidence>
<evidence type="ECO:0007829" key="25">
    <source>
        <dbReference type="PeptideAtlas" id="A0A0N4SW73"/>
    </source>
</evidence>
<evidence type="ECO:0000256" key="9">
    <source>
        <dbReference type="ARBA" id="ARBA00022753"/>
    </source>
</evidence>
<evidence type="ECO:0000256" key="10">
    <source>
        <dbReference type="ARBA" id="ARBA00022927"/>
    </source>
</evidence>
<keyword evidence="8" id="KW-0597">Phosphoprotein</keyword>
<dbReference type="SUPFAM" id="SSF49562">
    <property type="entry name" value="C2 domain (Calcium/lipid-binding domain, CaLB)"/>
    <property type="match status" value="1"/>
</dbReference>
<dbReference type="GO" id="GO:0036064">
    <property type="term" value="C:ciliary basal body"/>
    <property type="evidence" value="ECO:0007669"/>
    <property type="project" value="Ensembl"/>
</dbReference>
<sequence length="1318" mass="139556">MALVRDPEPAAGSSRWLPTHVQVTVLRASGLRGKSSGAGSTSDAYTVIQVGREKYSTSVVEKTQGCPEWCEECSFELPPGALDGLLRAQEADAGPAPWASGPNAACELVLTTMHRSLIGVDKFLGRATVALDEVFRAGRAQHTQWYRLHSKPGKKEKERGEIQVTIQFTRNNLSASMFDLSMKDKPRSPFSKLKDRVKGKKKYDLESASAILPSSALEDPELGSLGKMGKAKGFFLRNKLRKSSLTQSNTSLGSDSTLSSTSGSLVYQGPGAELLTRSPSHSSWLSTEGGRDSIQSPKLLTHKRTYSDEASQLRAAPPRALLELQGHLDGASRSSLCVNGSHVYNEEPQPPLRHRSSISGPFPPSSSLHSVPPRSSEEGSRSSDDSWGRGSHGTSSSEAVPGQEELSKQAKGASCSGEEEGARLPEGKPVQVATPMVASSEAVAAEKDRKPRMGLFHHHHHQGLSRSEQGRRGSVGEKGSPSLGASPHHSSTGEEKAKSSWFGLRESKEPTQKPSLDVSPQVESDPAAPHPCSPQALAPPPAPAAAPMLSTNLFAVTSPAAATAAAATIVLEATPSGFLGVTNPFLNSLQSNPFFEDLKADIALNSPSPAPSLPSASRASLAPLASPGKALPEWDDTFNIFAAGRLQQEAGSGILAPAGMGLEEDGLQDPGPRTMAVKATEPQGEPGRGRRGSNIWLEPKVSVDSELDQPSTSMSDPGPFGSSGSGPSSRASQLHLQASASTPDRELPASEGGAGQSPADSGASLFSSPEVLSVWERFPGSDDTPGGRDEEAPQDGSQLFQELNTVEDSWPWDVITISPTAEVASPVMKGESDGVLSSQVQPESPDTVPPMGSEGLPALLEPEPEQGLDEGPWLGPPPPKPPRLFTPTNSQVEEEDKEEEENATGRQSSRGPGVEKDSTPRALAIGPQESKEEWVNPELEKLHRLPSGTLIGKPELEDPVGETSSPVFGDCPPRPTSCPEGPVPRPHNSISSTLLSQKVLGTSETEEGFETKSQELAKEGFGPLSVPSQQSSMRAKEEEEGEEEEEEGEEEEALETSNSFLCQESQDPPSFPSISPPGSRGSSIHSGPEELPTPPEPAFPPPPLPPWASHRHGVPGPPCPPLPIAWPLTSSSSPPEESASPLGPPELSPTGGSPTSYGEDHAAATPASPLVLLPLETRPAEEPQPSGSPHPVKPLTAAPVEASPDRKQPRTSLSTALSSGLERLKTVTSGGIQSVLPASQLGSSVDTKRPKDSAVLDQSAKYYHLTHDELIGLLLQRERELSQRDEHVQELESYIDRLLVRIMETSPTLLQISPGPPK</sequence>
<feature type="compositionally biased region" description="Polar residues" evidence="19">
    <location>
        <begin position="1055"/>
        <end position="1067"/>
    </location>
</feature>
<dbReference type="Pfam" id="PF09457">
    <property type="entry name" value="RBD-FIP"/>
    <property type="match status" value="1"/>
</dbReference>
<dbReference type="InterPro" id="IPR037789">
    <property type="entry name" value="FIP_classI"/>
</dbReference>
<reference evidence="22 24" key="4">
    <citation type="journal article" date="2011" name="PLoS Biol.">
        <title>Modernizing reference genome assemblies.</title>
        <authorList>
            <person name="Church D.M."/>
            <person name="Schneider V.A."/>
            <person name="Graves T."/>
            <person name="Auger K."/>
            <person name="Cunningham F."/>
            <person name="Bouk N."/>
            <person name="Chen H.C."/>
            <person name="Agarwala R."/>
            <person name="McLaren W.M."/>
            <person name="Ritchie G.R."/>
            <person name="Albracht D."/>
            <person name="Kremitzki M."/>
            <person name="Rock S."/>
            <person name="Kotkiewicz H."/>
            <person name="Kremitzki C."/>
            <person name="Wollam A."/>
            <person name="Trani L."/>
            <person name="Fulton L."/>
            <person name="Fulton R."/>
            <person name="Matthews L."/>
            <person name="Whitehead S."/>
            <person name="Chow W."/>
            <person name="Torrance J."/>
            <person name="Dunn M."/>
            <person name="Harden G."/>
            <person name="Threadgold G."/>
            <person name="Wood J."/>
            <person name="Collins J."/>
            <person name="Heath P."/>
            <person name="Griffiths G."/>
            <person name="Pelan S."/>
            <person name="Grafham D."/>
            <person name="Eichler E.E."/>
            <person name="Weinstock G."/>
            <person name="Mardis E.R."/>
            <person name="Wilson R.K."/>
            <person name="Howe K."/>
            <person name="Flicek P."/>
            <person name="Hubbard T."/>
        </authorList>
    </citation>
    <scope>NUCLEOTIDE SEQUENCE [LARGE SCALE GENOMIC DNA]</scope>
    <source>
        <strain evidence="22 24">C57BL/6J</strain>
    </source>
</reference>
<dbReference type="GeneTree" id="ENSGT00940000158783"/>
<dbReference type="ProteomicsDB" id="320663"/>
<feature type="compositionally biased region" description="Low complexity" evidence="19">
    <location>
        <begin position="1076"/>
        <end position="1090"/>
    </location>
</feature>
<dbReference type="GO" id="GO:0031267">
    <property type="term" value="F:small GTPase binding"/>
    <property type="evidence" value="ECO:0007669"/>
    <property type="project" value="InterPro"/>
</dbReference>
<dbReference type="InterPro" id="IPR037245">
    <property type="entry name" value="FIP-RBD_C_sf"/>
</dbReference>
<dbReference type="AGR" id="MGI:1098586"/>
<dbReference type="GO" id="GO:0031966">
    <property type="term" value="C:mitochondrial membrane"/>
    <property type="evidence" value="ECO:0007669"/>
    <property type="project" value="UniProtKB-SubCell"/>
</dbReference>
<organism evidence="22 24">
    <name type="scientific">Mus musculus</name>
    <name type="common">Mouse</name>
    <dbReference type="NCBI Taxonomy" id="10090"/>
    <lineage>
        <taxon>Eukaryota</taxon>
        <taxon>Metazoa</taxon>
        <taxon>Chordata</taxon>
        <taxon>Craniata</taxon>
        <taxon>Vertebrata</taxon>
        <taxon>Euteleostomi</taxon>
        <taxon>Mammalia</taxon>
        <taxon>Eutheria</taxon>
        <taxon>Euarchontoglires</taxon>
        <taxon>Glires</taxon>
        <taxon>Rodentia</taxon>
        <taxon>Myomorpha</taxon>
        <taxon>Muroidea</taxon>
        <taxon>Muridae</taxon>
        <taxon>Murinae</taxon>
        <taxon>Mus</taxon>
        <taxon>Mus</taxon>
    </lineage>
</organism>
<feature type="compositionally biased region" description="Low complexity" evidence="19">
    <location>
        <begin position="357"/>
        <end position="374"/>
    </location>
</feature>
<proteinExistence type="evidence at protein level"/>
<dbReference type="GeneID" id="52055"/>
<feature type="region of interest" description="Disordered" evidence="19">
    <location>
        <begin position="271"/>
        <end position="299"/>
    </location>
</feature>
<keyword evidence="12" id="KW-0496">Mitochondrion</keyword>
<dbReference type="OMA" id="TVDDSWP"/>
<dbReference type="GO" id="GO:0034451">
    <property type="term" value="C:centriolar satellite"/>
    <property type="evidence" value="ECO:0007669"/>
    <property type="project" value="Ensembl"/>
</dbReference>
<feature type="region of interest" description="Disordered" evidence="19">
    <location>
        <begin position="656"/>
        <end position="797"/>
    </location>
</feature>
<dbReference type="GO" id="GO:0055038">
    <property type="term" value="C:recycling endosome membrane"/>
    <property type="evidence" value="ECO:0007669"/>
    <property type="project" value="UniProtKB-SubCell"/>
</dbReference>
<evidence type="ECO:0000256" key="6">
    <source>
        <dbReference type="ARBA" id="ARBA00022448"/>
    </source>
</evidence>
<evidence type="ECO:0000256" key="12">
    <source>
        <dbReference type="ARBA" id="ARBA00023128"/>
    </source>
</evidence>
<dbReference type="InterPro" id="IPR035892">
    <property type="entry name" value="C2_domain_sf"/>
</dbReference>
<dbReference type="PANTHER" id="PTHR15746:SF14">
    <property type="entry name" value="RAB11 FAMILY-INTERACTING PROTEIN 5"/>
    <property type="match status" value="1"/>
</dbReference>
<evidence type="ECO:0000259" key="21">
    <source>
        <dbReference type="PROSITE" id="PS51511"/>
    </source>
</evidence>
<comment type="subunit">
    <text evidence="16">Interacts with RAB11FIP4. Interacts with NAPG. Interacts with RO60. Interacts with RAB11A that has been activated by GTP binding.</text>
</comment>
<dbReference type="MGI" id="MGI:1098586">
    <property type="gene designation" value="Rab11fip5"/>
</dbReference>
<feature type="compositionally biased region" description="Low complexity" evidence="19">
    <location>
        <begin position="852"/>
        <end position="861"/>
    </location>
</feature>
<feature type="domain" description="FIP-RBD" evidence="21">
    <location>
        <begin position="1251"/>
        <end position="1313"/>
    </location>
</feature>
<protein>
    <recommendedName>
        <fullName evidence="17">Rab11 family-interacting protein 5</fullName>
    </recommendedName>
    <alternativeName>
        <fullName evidence="18">Rab11-interacting protein Rip11</fullName>
    </alternativeName>
</protein>
<gene>
    <name evidence="22 23" type="primary">Rab11fip5</name>
</gene>
<dbReference type="Gene3D" id="1.20.5.2440">
    <property type="match status" value="1"/>
</dbReference>
<dbReference type="PROSITE" id="PS50004">
    <property type="entry name" value="C2"/>
    <property type="match status" value="1"/>
</dbReference>
<evidence type="ECO:0000256" key="4">
    <source>
        <dbReference type="ARBA" id="ARBA00004395"/>
    </source>
</evidence>
<name>A0A0N4SW73_MOUSE</name>
<accession>A0A0N4SW73</accession>
<keyword evidence="13" id="KW-0472">Membrane</keyword>
<dbReference type="OrthoDB" id="8956628at2759"/>
<evidence type="ECO:0007829" key="28">
    <source>
        <dbReference type="PubMed" id="21183079"/>
    </source>
</evidence>
<dbReference type="Antibodypedia" id="31309">
    <property type="antibodies" value="123 antibodies from 26 providers"/>
</dbReference>
<dbReference type="CTD" id="26056"/>
<dbReference type="GO" id="GO:0016607">
    <property type="term" value="C:nuclear speck"/>
    <property type="evidence" value="ECO:0007669"/>
    <property type="project" value="Ensembl"/>
</dbReference>
<evidence type="ECO:0000256" key="14">
    <source>
        <dbReference type="ARBA" id="ARBA00023329"/>
    </source>
</evidence>
<feature type="compositionally biased region" description="Pro residues" evidence="19">
    <location>
        <begin position="874"/>
        <end position="884"/>
    </location>
</feature>
<feature type="compositionally biased region" description="Pro residues" evidence="19">
    <location>
        <begin position="1115"/>
        <end position="1124"/>
    </location>
</feature>
<evidence type="ECO:0000313" key="23">
    <source>
        <dbReference type="MGI" id="MGI:1098586"/>
    </source>
</evidence>
<dbReference type="FunFam" id="2.60.40.150:FF:000077">
    <property type="entry name" value="rab11 family-interacting protein 1 isoform X1"/>
    <property type="match status" value="1"/>
</dbReference>
<evidence type="ECO:0000256" key="15">
    <source>
        <dbReference type="ARBA" id="ARBA00058992"/>
    </source>
</evidence>
<dbReference type="Pfam" id="PF00168">
    <property type="entry name" value="C2"/>
    <property type="match status" value="1"/>
</dbReference>
<dbReference type="GO" id="GO:0000139">
    <property type="term" value="C:Golgi membrane"/>
    <property type="evidence" value="ECO:0007669"/>
    <property type="project" value="UniProtKB-SubCell"/>
</dbReference>
<keyword evidence="9" id="KW-0967">Endosome</keyword>
<feature type="compositionally biased region" description="Polar residues" evidence="19">
    <location>
        <begin position="277"/>
        <end position="286"/>
    </location>
</feature>
<dbReference type="GO" id="GO:0031901">
    <property type="term" value="C:early endosome membrane"/>
    <property type="evidence" value="ECO:0007669"/>
    <property type="project" value="UniProtKB-SubCell"/>
</dbReference>
<dbReference type="RefSeq" id="NP_001003955.1">
    <property type="nucleotide sequence ID" value="NM_001003955.2"/>
</dbReference>
<feature type="compositionally biased region" description="Basic and acidic residues" evidence="19">
    <location>
        <begin position="375"/>
        <end position="387"/>
    </location>
</feature>
<evidence type="ECO:0000256" key="17">
    <source>
        <dbReference type="ARBA" id="ARBA00071489"/>
    </source>
</evidence>
<evidence type="ECO:0000313" key="24">
    <source>
        <dbReference type="Proteomes" id="UP000000589"/>
    </source>
</evidence>
<dbReference type="FunFam" id="1.20.5.2440:FF:000004">
    <property type="entry name" value="rab11 family-interacting protein 5 isoform X2"/>
    <property type="match status" value="1"/>
</dbReference>
<evidence type="ECO:0000256" key="7">
    <source>
        <dbReference type="ARBA" id="ARBA00022490"/>
    </source>
</evidence>
<evidence type="ECO:0000256" key="5">
    <source>
        <dbReference type="ARBA" id="ARBA00004654"/>
    </source>
</evidence>